<organism evidence="1 2">
    <name type="scientific">Natribacillus halophilus</name>
    <dbReference type="NCBI Taxonomy" id="549003"/>
    <lineage>
        <taxon>Bacteria</taxon>
        <taxon>Bacillati</taxon>
        <taxon>Bacillota</taxon>
        <taxon>Bacilli</taxon>
        <taxon>Bacillales</taxon>
        <taxon>Bacillaceae</taxon>
        <taxon>Natribacillus</taxon>
    </lineage>
</organism>
<reference evidence="1 2" key="1">
    <citation type="submission" date="2016-10" db="EMBL/GenBank/DDBJ databases">
        <authorList>
            <person name="de Groot N.N."/>
        </authorList>
    </citation>
    <scope>NUCLEOTIDE SEQUENCE [LARGE SCALE GENOMIC DNA]</scope>
    <source>
        <strain evidence="1 2">DSM 21771</strain>
    </source>
</reference>
<accession>A0A1G8PYD9</accession>
<proteinExistence type="predicted"/>
<dbReference type="AlphaFoldDB" id="A0A1G8PYD9"/>
<dbReference type="Proteomes" id="UP000198853">
    <property type="component" value="Unassembled WGS sequence"/>
</dbReference>
<evidence type="ECO:0000313" key="2">
    <source>
        <dbReference type="Proteomes" id="UP000198853"/>
    </source>
</evidence>
<protein>
    <submittedName>
        <fullName evidence="1">Uncharacterized protein</fullName>
    </submittedName>
</protein>
<keyword evidence="2" id="KW-1185">Reference proteome</keyword>
<gene>
    <name evidence="1" type="ORF">SAMN04488123_1109</name>
</gene>
<sequence>MFGFNTHNVHSLPYRYPVNGKRTACSGSIKELTGMRLDTLLALEENTFSSLPPGEGAPDCNRGLGVKKWRSSWLSLQVWTASKILQE</sequence>
<dbReference type="EMBL" id="FNEN01000010">
    <property type="protein sequence ID" value="SDI97491.1"/>
    <property type="molecule type" value="Genomic_DNA"/>
</dbReference>
<evidence type="ECO:0000313" key="1">
    <source>
        <dbReference type="EMBL" id="SDI97491.1"/>
    </source>
</evidence>
<name>A0A1G8PYD9_9BACI</name>